<keyword evidence="4" id="KW-0540">Nuclease</keyword>
<dbReference type="GO" id="GO:0006364">
    <property type="term" value="P:rRNA processing"/>
    <property type="evidence" value="ECO:0007669"/>
    <property type="project" value="UniProtKB-KW"/>
</dbReference>
<name>K0KU74_WICCF</name>
<dbReference type="GO" id="GO:0004527">
    <property type="term" value="F:exonuclease activity"/>
    <property type="evidence" value="ECO:0007669"/>
    <property type="project" value="UniProtKB-KW"/>
</dbReference>
<evidence type="ECO:0000256" key="4">
    <source>
        <dbReference type="ARBA" id="ARBA00022722"/>
    </source>
</evidence>
<dbReference type="SMART" id="SM00479">
    <property type="entry name" value="EXOIII"/>
    <property type="match status" value="1"/>
</dbReference>
<dbReference type="SUPFAM" id="SSF53098">
    <property type="entry name" value="Ribonuclease H-like"/>
    <property type="match status" value="1"/>
</dbReference>
<comment type="similarity">
    <text evidence="2">Belongs to the REXO1/REXO3 family.</text>
</comment>
<keyword evidence="7" id="KW-0539">Nucleus</keyword>
<dbReference type="GO" id="GO:0003676">
    <property type="term" value="F:nucleic acid binding"/>
    <property type="evidence" value="ECO:0007669"/>
    <property type="project" value="InterPro"/>
</dbReference>
<evidence type="ECO:0000256" key="2">
    <source>
        <dbReference type="ARBA" id="ARBA00006357"/>
    </source>
</evidence>
<accession>K0KU74</accession>
<keyword evidence="3" id="KW-0698">rRNA processing</keyword>
<dbReference type="PANTHER" id="PTHR12801:SF115">
    <property type="entry name" value="FI18136P1-RELATED"/>
    <property type="match status" value="1"/>
</dbReference>
<dbReference type="eggNOG" id="KOG2248">
    <property type="taxonomic scope" value="Eukaryota"/>
</dbReference>
<dbReference type="InterPro" id="IPR012337">
    <property type="entry name" value="RNaseH-like_sf"/>
</dbReference>
<dbReference type="AlphaFoldDB" id="K0KU74"/>
<evidence type="ECO:0000256" key="3">
    <source>
        <dbReference type="ARBA" id="ARBA00022552"/>
    </source>
</evidence>
<dbReference type="InterPro" id="IPR036397">
    <property type="entry name" value="RNaseH_sf"/>
</dbReference>
<dbReference type="InParanoid" id="K0KU74"/>
<sequence>MGSERDNYETLLNLKIPFSQPPFSFLFAIHTDALNLPPLYQPFKGSHLDNWPRYVETTLPVASHTPTYYALDCEMVQMDDLSKQVGRVSLVNALGEVVIDLIVRPDGYVKDSLYRWSGLTKADVLKSPYRLKDVQREMLSIVKASDFIIGHSVHYDLHALQLKHPLVVDTAAVYFELGRNGNPPALRYLSKDLLNKTIQQGSHSSVEDAKITLELMKLKF</sequence>
<proteinExistence type="inferred from homology"/>
<keyword evidence="5 9" id="KW-0378">Hydrolase</keyword>
<dbReference type="Pfam" id="PF00929">
    <property type="entry name" value="RNase_T"/>
    <property type="match status" value="1"/>
</dbReference>
<dbReference type="STRING" id="1206466.K0KU74"/>
<evidence type="ECO:0000256" key="1">
    <source>
        <dbReference type="ARBA" id="ARBA00004123"/>
    </source>
</evidence>
<dbReference type="HOGENOM" id="CLU_109940_0_0_1"/>
<dbReference type="GO" id="GO:0005634">
    <property type="term" value="C:nucleus"/>
    <property type="evidence" value="ECO:0007669"/>
    <property type="project" value="UniProtKB-SubCell"/>
</dbReference>
<evidence type="ECO:0000256" key="7">
    <source>
        <dbReference type="ARBA" id="ARBA00023242"/>
    </source>
</evidence>
<comment type="subcellular location">
    <subcellularLocation>
        <location evidence="1">Nucleus</location>
    </subcellularLocation>
</comment>
<dbReference type="PANTHER" id="PTHR12801">
    <property type="entry name" value="RNA EXONUCLEASE REXO1 / RECO3 FAMILY MEMBER-RELATED"/>
    <property type="match status" value="1"/>
</dbReference>
<dbReference type="Proteomes" id="UP000009328">
    <property type="component" value="Unassembled WGS sequence"/>
</dbReference>
<feature type="domain" description="Exonuclease" evidence="8">
    <location>
        <begin position="67"/>
        <end position="220"/>
    </location>
</feature>
<evidence type="ECO:0000313" key="10">
    <source>
        <dbReference type="Proteomes" id="UP000009328"/>
    </source>
</evidence>
<keyword evidence="10" id="KW-1185">Reference proteome</keyword>
<dbReference type="Gene3D" id="3.30.420.10">
    <property type="entry name" value="Ribonuclease H-like superfamily/Ribonuclease H"/>
    <property type="match status" value="1"/>
</dbReference>
<comment type="caution">
    <text evidence="9">The sequence shown here is derived from an EMBL/GenBank/DDBJ whole genome shotgun (WGS) entry which is preliminary data.</text>
</comment>
<dbReference type="EC" id="3.1.-.-" evidence="9"/>
<evidence type="ECO:0000256" key="5">
    <source>
        <dbReference type="ARBA" id="ARBA00022801"/>
    </source>
</evidence>
<evidence type="ECO:0000256" key="6">
    <source>
        <dbReference type="ARBA" id="ARBA00022839"/>
    </source>
</evidence>
<evidence type="ECO:0000313" key="9">
    <source>
        <dbReference type="EMBL" id="CCH44974.1"/>
    </source>
</evidence>
<keyword evidence="6" id="KW-0269">Exonuclease</keyword>
<reference evidence="9 10" key="1">
    <citation type="journal article" date="2012" name="Eukaryot. Cell">
        <title>Draft genome sequence of Wickerhamomyces ciferrii NRRL Y-1031 F-60-10.</title>
        <authorList>
            <person name="Schneider J."/>
            <person name="Andrea H."/>
            <person name="Blom J."/>
            <person name="Jaenicke S."/>
            <person name="Ruckert C."/>
            <person name="Schorsch C."/>
            <person name="Szczepanowski R."/>
            <person name="Farwick M."/>
            <person name="Goesmann A."/>
            <person name="Puhler A."/>
            <person name="Schaffer S."/>
            <person name="Tauch A."/>
            <person name="Kohler T."/>
            <person name="Brinkrolf K."/>
        </authorList>
    </citation>
    <scope>NUCLEOTIDE SEQUENCE [LARGE SCALE GENOMIC DNA]</scope>
    <source>
        <strain evidence="10">ATCC 14091 / BCRC 22168 / CBS 111 / JCM 3599 / NBRC 0793 / NRRL Y-1031 F-60-10</strain>
    </source>
</reference>
<gene>
    <name evidence="9" type="ORF">BN7_4552</name>
</gene>
<protein>
    <submittedName>
        <fullName evidence="9">Small RNA degrading nuclease</fullName>
        <ecNumber evidence="9">3.1.-.-</ecNumber>
    </submittedName>
</protein>
<dbReference type="InterPro" id="IPR047021">
    <property type="entry name" value="REXO1/3/4-like"/>
</dbReference>
<organism evidence="9 10">
    <name type="scientific">Wickerhamomyces ciferrii (strain ATCC 14091 / BCRC 22168 / CBS 111 / JCM 3599 / NBRC 0793 / NRRL Y-1031 F-60-10)</name>
    <name type="common">Yeast</name>
    <name type="synonym">Pichia ciferrii</name>
    <dbReference type="NCBI Taxonomy" id="1206466"/>
    <lineage>
        <taxon>Eukaryota</taxon>
        <taxon>Fungi</taxon>
        <taxon>Dikarya</taxon>
        <taxon>Ascomycota</taxon>
        <taxon>Saccharomycotina</taxon>
        <taxon>Saccharomycetes</taxon>
        <taxon>Phaffomycetales</taxon>
        <taxon>Wickerhamomycetaceae</taxon>
        <taxon>Wickerhamomyces</taxon>
    </lineage>
</organism>
<dbReference type="EMBL" id="CAIF01000177">
    <property type="protein sequence ID" value="CCH44974.1"/>
    <property type="molecule type" value="Genomic_DNA"/>
</dbReference>
<evidence type="ECO:0000259" key="8">
    <source>
        <dbReference type="SMART" id="SM00479"/>
    </source>
</evidence>
<dbReference type="InterPro" id="IPR013520">
    <property type="entry name" value="Ribonucl_H"/>
</dbReference>